<keyword evidence="2" id="KW-0677">Repeat</keyword>
<dbReference type="InterPro" id="IPR006652">
    <property type="entry name" value="Kelch_1"/>
</dbReference>
<evidence type="ECO:0000256" key="2">
    <source>
        <dbReference type="ARBA" id="ARBA00022737"/>
    </source>
</evidence>
<evidence type="ECO:0000256" key="1">
    <source>
        <dbReference type="ARBA" id="ARBA00022441"/>
    </source>
</evidence>
<organism evidence="3 4">
    <name type="scientific">Cinnamomum micranthum f. kanehirae</name>
    <dbReference type="NCBI Taxonomy" id="337451"/>
    <lineage>
        <taxon>Eukaryota</taxon>
        <taxon>Viridiplantae</taxon>
        <taxon>Streptophyta</taxon>
        <taxon>Embryophyta</taxon>
        <taxon>Tracheophyta</taxon>
        <taxon>Spermatophyta</taxon>
        <taxon>Magnoliopsida</taxon>
        <taxon>Magnoliidae</taxon>
        <taxon>Laurales</taxon>
        <taxon>Lauraceae</taxon>
        <taxon>Cinnamomum</taxon>
    </lineage>
</organism>
<reference evidence="3 4" key="1">
    <citation type="journal article" date="2019" name="Nat. Plants">
        <title>Stout camphor tree genome fills gaps in understanding of flowering plant genome evolution.</title>
        <authorList>
            <person name="Chaw S.M."/>
            <person name="Liu Y.C."/>
            <person name="Wu Y.W."/>
            <person name="Wang H.Y."/>
            <person name="Lin C.I."/>
            <person name="Wu C.S."/>
            <person name="Ke H.M."/>
            <person name="Chang L.Y."/>
            <person name="Hsu C.Y."/>
            <person name="Yang H.T."/>
            <person name="Sudianto E."/>
            <person name="Hsu M.H."/>
            <person name="Wu K.P."/>
            <person name="Wang L.N."/>
            <person name="Leebens-Mack J.H."/>
            <person name="Tsai I.J."/>
        </authorList>
    </citation>
    <scope>NUCLEOTIDE SEQUENCE [LARGE SCALE GENOMIC DNA]</scope>
    <source>
        <strain evidence="4">cv. Chaw 1501</strain>
        <tissue evidence="3">Young leaves</tissue>
    </source>
</reference>
<dbReference type="Gene3D" id="2.120.10.80">
    <property type="entry name" value="Kelch-type beta propeller"/>
    <property type="match status" value="1"/>
</dbReference>
<dbReference type="InterPro" id="IPR052439">
    <property type="entry name" value="F-box/Kelch-repeat"/>
</dbReference>
<dbReference type="Proteomes" id="UP000283530">
    <property type="component" value="Unassembled WGS sequence"/>
</dbReference>
<proteinExistence type="predicted"/>
<sequence length="410" mass="46261">MSRERENSFNERVVDSGSSSKWTRVYTPRQSLDKDVNVGSMEVVKPLQTNNFYVPPLSDDLGLLILARAPLLDHAKLCSVNKRYLGLLMSEELYKIRRDNGVKETLVFFLSSSEPHWWVINPKTNVRRIIPRLPSDFCFQNSDKESLSVRNHLLVSGREVQGMVIWRYELAMNKWFKGPSMINPRCLFASANCGDFAYVAGGLLNGTPKVSNLAEKYNPESKSWKLLPEMIRCRKLCSGCYMNKKFYAIGGIDEQGKDLTCGEFYDVEQNTWVLVPDMIKGAPSAYSRSPPLIAVANNELYWLDSVTNQLKVYLKKNNSWKVLGEAPIRANHSTGWGVAFKSLGDELIVMGSTLEDYPTGQAGMMMFMCCPDPGANDLQWRHVGDDKLQRVGTNNSFPSAFIFNCAVMIA</sequence>
<dbReference type="AlphaFoldDB" id="A0A443P8J7"/>
<dbReference type="STRING" id="337451.A0A443P8J7"/>
<dbReference type="Pfam" id="PF01344">
    <property type="entry name" value="Kelch_1"/>
    <property type="match status" value="2"/>
</dbReference>
<dbReference type="InterPro" id="IPR015915">
    <property type="entry name" value="Kelch-typ_b-propeller"/>
</dbReference>
<name>A0A443P8J7_9MAGN</name>
<accession>A0A443P8J7</accession>
<dbReference type="PANTHER" id="PTHR46122">
    <property type="entry name" value="GALACTOSE OXIDASE/KELCH REPEAT PROTEIN-RELATED"/>
    <property type="match status" value="1"/>
</dbReference>
<dbReference type="GO" id="GO:0005634">
    <property type="term" value="C:nucleus"/>
    <property type="evidence" value="ECO:0007669"/>
    <property type="project" value="UniProtKB-ARBA"/>
</dbReference>
<protein>
    <submittedName>
        <fullName evidence="3">F-box/kelch-repeat-like protein</fullName>
    </submittedName>
</protein>
<dbReference type="SUPFAM" id="SSF117281">
    <property type="entry name" value="Kelch motif"/>
    <property type="match status" value="1"/>
</dbReference>
<keyword evidence="4" id="KW-1185">Reference proteome</keyword>
<dbReference type="PANTHER" id="PTHR46122:SF5">
    <property type="entry name" value="F-BOX DOMAIN-CONTAINING PROTEIN"/>
    <property type="match status" value="1"/>
</dbReference>
<evidence type="ECO:0000313" key="3">
    <source>
        <dbReference type="EMBL" id="RWR87077.1"/>
    </source>
</evidence>
<comment type="caution">
    <text evidence="3">The sequence shown here is derived from an EMBL/GenBank/DDBJ whole genome shotgun (WGS) entry which is preliminary data.</text>
</comment>
<keyword evidence="1" id="KW-0880">Kelch repeat</keyword>
<evidence type="ECO:0000313" key="4">
    <source>
        <dbReference type="Proteomes" id="UP000283530"/>
    </source>
</evidence>
<dbReference type="SMART" id="SM00612">
    <property type="entry name" value="Kelch"/>
    <property type="match status" value="3"/>
</dbReference>
<dbReference type="EMBL" id="QPKB01000006">
    <property type="protein sequence ID" value="RWR87077.1"/>
    <property type="molecule type" value="Genomic_DNA"/>
</dbReference>
<dbReference type="OrthoDB" id="191037at2759"/>
<gene>
    <name evidence="3" type="ORF">CKAN_01600700</name>
</gene>